<evidence type="ECO:0000256" key="3">
    <source>
        <dbReference type="ARBA" id="ARBA00023015"/>
    </source>
</evidence>
<dbReference type="EMBL" id="GANP01010537">
    <property type="protein sequence ID" value="JAB73931.1"/>
    <property type="molecule type" value="mRNA"/>
</dbReference>
<evidence type="ECO:0000256" key="1">
    <source>
        <dbReference type="ARBA" id="ARBA00004123"/>
    </source>
</evidence>
<reference evidence="8" key="1">
    <citation type="journal article" date="2015" name="Sci. Rep.">
        <title>Tissue- and time-dependent transcription in Ixodes ricinus salivary glands and midguts when blood feeding on the vertebrate host.</title>
        <authorList>
            <person name="Kotsyfakis M."/>
            <person name="Schwarz A."/>
            <person name="Erhart J."/>
            <person name="Ribeiro J.M."/>
        </authorList>
    </citation>
    <scope>NUCLEOTIDE SEQUENCE</scope>
    <source>
        <tissue evidence="8">Salivary gland and midgut</tissue>
    </source>
</reference>
<dbReference type="GO" id="GO:0035267">
    <property type="term" value="C:NuA4 histone acetyltransferase complex"/>
    <property type="evidence" value="ECO:0007669"/>
    <property type="project" value="TreeGrafter"/>
</dbReference>
<feature type="domain" description="MRG" evidence="7">
    <location>
        <begin position="20"/>
        <end position="268"/>
    </location>
</feature>
<dbReference type="PANTHER" id="PTHR10880">
    <property type="entry name" value="MORTALITY FACTOR 4-LIKE PROTEIN"/>
    <property type="match status" value="1"/>
</dbReference>
<evidence type="ECO:0000256" key="4">
    <source>
        <dbReference type="ARBA" id="ARBA00023163"/>
    </source>
</evidence>
<comment type="subcellular location">
    <subcellularLocation>
        <location evidence="1">Nucleus</location>
    </subcellularLocation>
</comment>
<dbReference type="Pfam" id="PF05712">
    <property type="entry name" value="MRG"/>
    <property type="match status" value="1"/>
</dbReference>
<dbReference type="AlphaFoldDB" id="V5IEA3"/>
<keyword evidence="3" id="KW-0805">Transcription regulation</keyword>
<keyword evidence="4" id="KW-0804">Transcription</keyword>
<dbReference type="GO" id="GO:0005634">
    <property type="term" value="C:nucleus"/>
    <property type="evidence" value="ECO:0007669"/>
    <property type="project" value="UniProtKB-SubCell"/>
</dbReference>
<dbReference type="PROSITE" id="PS51640">
    <property type="entry name" value="MRG"/>
    <property type="match status" value="1"/>
</dbReference>
<evidence type="ECO:0000256" key="5">
    <source>
        <dbReference type="ARBA" id="ARBA00023242"/>
    </source>
</evidence>
<name>V5IEA3_IXORI</name>
<sequence length="288" mass="30820">RNGGPRLPVVPPADIQARFGLCREAMDGLRIVFSFTLSTSLLYGVEQRQYQLVTGWCRPLALTRPPEEPDEAPECSSQAADSAAVARGRSGKHNGTDARATSPPRRRTSGSPPERRTLRSSDRHPSGSSGNNSGNAGGSSPSKSANDESDSDNLPLAVAIRGLAHRHRTTSVCSATSTASTVPPDPPRTLAASLDCKLLPKESLEECPSSAALLYGPQHFLRLFVKLPELLVKMSLSKRKADHLHAILNGLLNYLAGEQEQLFQKSAYGDAELVMVELEKCAGAQKGS</sequence>
<feature type="region of interest" description="Disordered" evidence="6">
    <location>
        <begin position="64"/>
        <end position="152"/>
    </location>
</feature>
<dbReference type="GO" id="GO:0072487">
    <property type="term" value="C:MSL complex"/>
    <property type="evidence" value="ECO:0007669"/>
    <property type="project" value="TreeGrafter"/>
</dbReference>
<evidence type="ECO:0000259" key="7">
    <source>
        <dbReference type="Pfam" id="PF05712"/>
    </source>
</evidence>
<dbReference type="InterPro" id="IPR008676">
    <property type="entry name" value="MRG"/>
</dbReference>
<dbReference type="InterPro" id="IPR026541">
    <property type="entry name" value="MRG_dom"/>
</dbReference>
<keyword evidence="5" id="KW-0539">Nucleus</keyword>
<feature type="compositionally biased region" description="Low complexity" evidence="6">
    <location>
        <begin position="126"/>
        <end position="144"/>
    </location>
</feature>
<dbReference type="GO" id="GO:0006325">
    <property type="term" value="P:chromatin organization"/>
    <property type="evidence" value="ECO:0007669"/>
    <property type="project" value="UniProtKB-KW"/>
</dbReference>
<dbReference type="InterPro" id="IPR038217">
    <property type="entry name" value="MRG_C_sf"/>
</dbReference>
<evidence type="ECO:0000313" key="8">
    <source>
        <dbReference type="EMBL" id="JAB73931.1"/>
    </source>
</evidence>
<accession>V5IEA3</accession>
<organism evidence="8">
    <name type="scientific">Ixodes ricinus</name>
    <name type="common">Common tick</name>
    <name type="synonym">Acarus ricinus</name>
    <dbReference type="NCBI Taxonomy" id="34613"/>
    <lineage>
        <taxon>Eukaryota</taxon>
        <taxon>Metazoa</taxon>
        <taxon>Ecdysozoa</taxon>
        <taxon>Arthropoda</taxon>
        <taxon>Chelicerata</taxon>
        <taxon>Arachnida</taxon>
        <taxon>Acari</taxon>
        <taxon>Parasitiformes</taxon>
        <taxon>Ixodida</taxon>
        <taxon>Ixodoidea</taxon>
        <taxon>Ixodidae</taxon>
        <taxon>Ixodinae</taxon>
        <taxon>Ixodes</taxon>
    </lineage>
</organism>
<dbReference type="GO" id="GO:0006355">
    <property type="term" value="P:regulation of DNA-templated transcription"/>
    <property type="evidence" value="ECO:0007669"/>
    <property type="project" value="InterPro"/>
</dbReference>
<evidence type="ECO:0000256" key="2">
    <source>
        <dbReference type="ARBA" id="ARBA00022853"/>
    </source>
</evidence>
<proteinExistence type="evidence at transcript level"/>
<evidence type="ECO:0000256" key="6">
    <source>
        <dbReference type="SAM" id="MobiDB-lite"/>
    </source>
</evidence>
<keyword evidence="2" id="KW-0156">Chromatin regulator</keyword>
<feature type="non-terminal residue" evidence="8">
    <location>
        <position position="1"/>
    </location>
</feature>
<dbReference type="Gene3D" id="1.10.274.30">
    <property type="entry name" value="MRG domain"/>
    <property type="match status" value="1"/>
</dbReference>
<protein>
    <submittedName>
        <fullName evidence="8">Putative msl complex</fullName>
    </submittedName>
</protein>
<feature type="compositionally biased region" description="Basic and acidic residues" evidence="6">
    <location>
        <begin position="113"/>
        <end position="125"/>
    </location>
</feature>
<dbReference type="PANTHER" id="PTHR10880:SF15">
    <property type="entry name" value="MSL COMPLEX SUBUNIT 3"/>
    <property type="match status" value="1"/>
</dbReference>